<sequence>MTLRGCVLNRVGCLLVVLAVFGLGVVTPSAAETVCPTTTRVFTVDAKTGHLGEIRRCFTGDSWQLRPMGEVDSADWRTYSKVFGAYDGDAAILYAVTASGELWWRRQTASGATLGAPVRVGDTVDWRHDVVFVASPGYLELGDFGGPVRTFRHEGWSSGGTVVSEDSVLLTIFHGPAITAVTGAGNALGNWDGVEYRVWRQSGGTHDDVWYASGKLPAGVSGVTGDGTELYGVESGGVVLLEQTLSLCRIANRHDWRVSARAPGRFSRVVVPVRANADVRPSMAPTPQMDPRLLRACTGGNGPDLDPWEWQ</sequence>
<dbReference type="EMBL" id="JAGINW010000001">
    <property type="protein sequence ID" value="MBP2326599.1"/>
    <property type="molecule type" value="Genomic_DNA"/>
</dbReference>
<gene>
    <name evidence="1" type="ORF">JOF56_006984</name>
</gene>
<evidence type="ECO:0000313" key="1">
    <source>
        <dbReference type="EMBL" id="MBP2326599.1"/>
    </source>
</evidence>
<keyword evidence="2" id="KW-1185">Reference proteome</keyword>
<evidence type="ECO:0008006" key="3">
    <source>
        <dbReference type="Google" id="ProtNLM"/>
    </source>
</evidence>
<comment type="caution">
    <text evidence="1">The sequence shown here is derived from an EMBL/GenBank/DDBJ whole genome shotgun (WGS) entry which is preliminary data.</text>
</comment>
<accession>A0ABS4TQA3</accession>
<name>A0ABS4TQA3_9PSEU</name>
<proteinExistence type="predicted"/>
<evidence type="ECO:0000313" key="2">
    <source>
        <dbReference type="Proteomes" id="UP001519332"/>
    </source>
</evidence>
<dbReference type="RefSeq" id="WP_209643648.1">
    <property type="nucleotide sequence ID" value="NZ_JAGINW010000001.1"/>
</dbReference>
<reference evidence="1 2" key="1">
    <citation type="submission" date="2021-03" db="EMBL/GenBank/DDBJ databases">
        <title>Sequencing the genomes of 1000 actinobacteria strains.</title>
        <authorList>
            <person name="Klenk H.-P."/>
        </authorList>
    </citation>
    <scope>NUCLEOTIDE SEQUENCE [LARGE SCALE GENOMIC DNA]</scope>
    <source>
        <strain evidence="1 2">DSM 46670</strain>
    </source>
</reference>
<organism evidence="1 2">
    <name type="scientific">Kibdelosporangium banguiense</name>
    <dbReference type="NCBI Taxonomy" id="1365924"/>
    <lineage>
        <taxon>Bacteria</taxon>
        <taxon>Bacillati</taxon>
        <taxon>Actinomycetota</taxon>
        <taxon>Actinomycetes</taxon>
        <taxon>Pseudonocardiales</taxon>
        <taxon>Pseudonocardiaceae</taxon>
        <taxon>Kibdelosporangium</taxon>
    </lineage>
</organism>
<dbReference type="Proteomes" id="UP001519332">
    <property type="component" value="Unassembled WGS sequence"/>
</dbReference>
<protein>
    <recommendedName>
        <fullName evidence="3">Tachylectin</fullName>
    </recommendedName>
</protein>